<name>A0ABX1RF20_9PSEU</name>
<dbReference type="InterPro" id="IPR005297">
    <property type="entry name" value="Lipoprotein_repeat"/>
</dbReference>
<dbReference type="Pfam" id="PF03640">
    <property type="entry name" value="Lipoprotein_15"/>
    <property type="match status" value="2"/>
</dbReference>
<dbReference type="Proteomes" id="UP001296706">
    <property type="component" value="Unassembled WGS sequence"/>
</dbReference>
<evidence type="ECO:0000313" key="2">
    <source>
        <dbReference type="EMBL" id="NMH77965.1"/>
    </source>
</evidence>
<dbReference type="PANTHER" id="PTHR39335">
    <property type="entry name" value="BLL4220 PROTEIN"/>
    <property type="match status" value="1"/>
</dbReference>
<feature type="region of interest" description="Disordered" evidence="1">
    <location>
        <begin position="172"/>
        <end position="196"/>
    </location>
</feature>
<evidence type="ECO:0000313" key="3">
    <source>
        <dbReference type="Proteomes" id="UP001296706"/>
    </source>
</evidence>
<evidence type="ECO:0008006" key="4">
    <source>
        <dbReference type="Google" id="ProtNLM"/>
    </source>
</evidence>
<accession>A0ABX1RF20</accession>
<dbReference type="EMBL" id="JAAXKY010000033">
    <property type="protein sequence ID" value="NMH77965.1"/>
    <property type="molecule type" value="Genomic_DNA"/>
</dbReference>
<proteinExistence type="predicted"/>
<reference evidence="2 3" key="1">
    <citation type="submission" date="2020-04" db="EMBL/GenBank/DDBJ databases">
        <authorList>
            <person name="Klaysubun C."/>
            <person name="Duangmal K."/>
            <person name="Lipun K."/>
        </authorList>
    </citation>
    <scope>NUCLEOTIDE SEQUENCE [LARGE SCALE GENOMIC DNA]</scope>
    <source>
        <strain evidence="2 3">JCM 11839</strain>
    </source>
</reference>
<evidence type="ECO:0000256" key="1">
    <source>
        <dbReference type="SAM" id="MobiDB-lite"/>
    </source>
</evidence>
<protein>
    <recommendedName>
        <fullName evidence="4">Lipoprotein with Yx(FWY)xxD motif</fullName>
    </recommendedName>
</protein>
<dbReference type="PROSITE" id="PS51257">
    <property type="entry name" value="PROKAR_LIPOPROTEIN"/>
    <property type="match status" value="1"/>
</dbReference>
<gene>
    <name evidence="2" type="ORF">HF577_12830</name>
</gene>
<dbReference type="PANTHER" id="PTHR39335:SF1">
    <property type="entry name" value="BLL4220 PROTEIN"/>
    <property type="match status" value="1"/>
</dbReference>
<sequence length="196" mass="19805">MIRGSAADRRRSRRWLTGAGVAGLATIALVTTGCSTEDPNSPASLAQAPPHVTAMPLEAPDGALVGPQPSALGTILVDGEGRTLYMFSNDPGNVSVCADSCAQDWPFVPAPSPLPAFLPGVTGSLGRTIRPDGGEQLTVDGHPVYTFAGDTAPGQTNGQGKVVDGGLWSVVSPQGRPVRSPEAAAAPANSSIGIPS</sequence>
<organism evidence="2 3">
    <name type="scientific">Pseudonocardia xinjiangensis</name>
    <dbReference type="NCBI Taxonomy" id="75289"/>
    <lineage>
        <taxon>Bacteria</taxon>
        <taxon>Bacillati</taxon>
        <taxon>Actinomycetota</taxon>
        <taxon>Actinomycetes</taxon>
        <taxon>Pseudonocardiales</taxon>
        <taxon>Pseudonocardiaceae</taxon>
        <taxon>Pseudonocardia</taxon>
    </lineage>
</organism>
<dbReference type="RefSeq" id="WP_169396036.1">
    <property type="nucleotide sequence ID" value="NZ_BAAAJH010000013.1"/>
</dbReference>
<comment type="caution">
    <text evidence="2">The sequence shown here is derived from an EMBL/GenBank/DDBJ whole genome shotgun (WGS) entry which is preliminary data.</text>
</comment>
<keyword evidence="3" id="KW-1185">Reference proteome</keyword>